<comment type="caution">
    <text evidence="1">The sequence shown here is derived from an EMBL/GenBank/DDBJ whole genome shotgun (WGS) entry which is preliminary data.</text>
</comment>
<reference evidence="1" key="1">
    <citation type="submission" date="2021-01" db="EMBL/GenBank/DDBJ databases">
        <title>Whole genome shotgun sequence of Sphaerimonospora thailandensis NBRC 107569.</title>
        <authorList>
            <person name="Komaki H."/>
            <person name="Tamura T."/>
        </authorList>
    </citation>
    <scope>NUCLEOTIDE SEQUENCE</scope>
    <source>
        <strain evidence="1">NBRC 107569</strain>
    </source>
</reference>
<proteinExistence type="predicted"/>
<dbReference type="EMBL" id="BOOG01000062">
    <property type="protein sequence ID" value="GIH72802.1"/>
    <property type="molecule type" value="Genomic_DNA"/>
</dbReference>
<dbReference type="AlphaFoldDB" id="A0A8J3RBS7"/>
<keyword evidence="2" id="KW-1185">Reference proteome</keyword>
<sequence length="135" mass="15067">MTLDLWVEAVLVGLLTVSAWPRWRAGLIRQQPYLISDVAEAEVDQHTQMYVLTSVRAGRSTTTPVIATWDQITAYAAKCSTDIDTLYVCVVRGAQKWYWRYGLMADALACSGTDGQRAAARRTVRARPGAVRRPH</sequence>
<dbReference type="Proteomes" id="UP000610966">
    <property type="component" value="Unassembled WGS sequence"/>
</dbReference>
<protein>
    <submittedName>
        <fullName evidence="1">Uncharacterized protein</fullName>
    </submittedName>
</protein>
<evidence type="ECO:0000313" key="2">
    <source>
        <dbReference type="Proteomes" id="UP000610966"/>
    </source>
</evidence>
<name>A0A8J3RBS7_9ACTN</name>
<organism evidence="1 2">
    <name type="scientific">Sphaerimonospora thailandensis</name>
    <dbReference type="NCBI Taxonomy" id="795644"/>
    <lineage>
        <taxon>Bacteria</taxon>
        <taxon>Bacillati</taxon>
        <taxon>Actinomycetota</taxon>
        <taxon>Actinomycetes</taxon>
        <taxon>Streptosporangiales</taxon>
        <taxon>Streptosporangiaceae</taxon>
        <taxon>Sphaerimonospora</taxon>
    </lineage>
</organism>
<accession>A0A8J3RBS7</accession>
<gene>
    <name evidence="1" type="ORF">Mth01_50550</name>
</gene>
<dbReference type="RefSeq" id="WP_204018446.1">
    <property type="nucleotide sequence ID" value="NZ_BOOG01000062.1"/>
</dbReference>
<evidence type="ECO:0000313" key="1">
    <source>
        <dbReference type="EMBL" id="GIH72802.1"/>
    </source>
</evidence>